<reference evidence="2" key="1">
    <citation type="journal article" date="2020" name="G3 (Bethesda)">
        <title>High-Quality Assemblies for Three Invasive Social Wasps from the &lt;i&gt;Vespula&lt;/i&gt; Genus.</title>
        <authorList>
            <person name="Harrop T.W.R."/>
            <person name="Guhlin J."/>
            <person name="McLaughlin G.M."/>
            <person name="Permina E."/>
            <person name="Stockwell P."/>
            <person name="Gilligan J."/>
            <person name="Le Lec M.F."/>
            <person name="Gruber M.A.M."/>
            <person name="Quinn O."/>
            <person name="Lovegrove M."/>
            <person name="Duncan E.J."/>
            <person name="Remnant E.J."/>
            <person name="Van Eeckhoven J."/>
            <person name="Graham B."/>
            <person name="Knapp R.A."/>
            <person name="Langford K.W."/>
            <person name="Kronenberg Z."/>
            <person name="Press M.O."/>
            <person name="Eacker S.M."/>
            <person name="Wilson-Rankin E.E."/>
            <person name="Purcell J."/>
            <person name="Lester P.J."/>
            <person name="Dearden P.K."/>
        </authorList>
    </citation>
    <scope>NUCLEOTIDE SEQUENCE</scope>
    <source>
        <strain evidence="2">Linc-1</strain>
    </source>
</reference>
<dbReference type="Proteomes" id="UP000617340">
    <property type="component" value="Unassembled WGS sequence"/>
</dbReference>
<keyword evidence="1" id="KW-0472">Membrane</keyword>
<sequence length="86" mass="9260">MAAVVGDGISNSSVASVAVTAAAAAVTATTTMMAVVLQISRGVERTVVSIGQSRPRDRQWIYHIQQGSLHRGQRRRQVPLIRYVSL</sequence>
<feature type="transmembrane region" description="Helical" evidence="1">
    <location>
        <begin position="14"/>
        <end position="37"/>
    </location>
</feature>
<accession>A0A834K346</accession>
<evidence type="ECO:0000256" key="1">
    <source>
        <dbReference type="SAM" id="Phobius"/>
    </source>
</evidence>
<protein>
    <submittedName>
        <fullName evidence="2">Uncharacterized protein</fullName>
    </submittedName>
</protein>
<comment type="caution">
    <text evidence="2">The sequence shown here is derived from an EMBL/GenBank/DDBJ whole genome shotgun (WGS) entry which is preliminary data.</text>
</comment>
<name>A0A834K346_VESGE</name>
<gene>
    <name evidence="2" type="ORF">HZH68_007845</name>
</gene>
<evidence type="ECO:0000313" key="3">
    <source>
        <dbReference type="Proteomes" id="UP000617340"/>
    </source>
</evidence>
<organism evidence="2 3">
    <name type="scientific">Vespula germanica</name>
    <name type="common">German yellow jacket</name>
    <name type="synonym">Paravespula germanica</name>
    <dbReference type="NCBI Taxonomy" id="30212"/>
    <lineage>
        <taxon>Eukaryota</taxon>
        <taxon>Metazoa</taxon>
        <taxon>Ecdysozoa</taxon>
        <taxon>Arthropoda</taxon>
        <taxon>Hexapoda</taxon>
        <taxon>Insecta</taxon>
        <taxon>Pterygota</taxon>
        <taxon>Neoptera</taxon>
        <taxon>Endopterygota</taxon>
        <taxon>Hymenoptera</taxon>
        <taxon>Apocrita</taxon>
        <taxon>Aculeata</taxon>
        <taxon>Vespoidea</taxon>
        <taxon>Vespidae</taxon>
        <taxon>Vespinae</taxon>
        <taxon>Vespula</taxon>
    </lineage>
</organism>
<dbReference type="AlphaFoldDB" id="A0A834K346"/>
<keyword evidence="3" id="KW-1185">Reference proteome</keyword>
<keyword evidence="1" id="KW-0812">Transmembrane</keyword>
<proteinExistence type="predicted"/>
<keyword evidence="1" id="KW-1133">Transmembrane helix</keyword>
<evidence type="ECO:0000313" key="2">
    <source>
        <dbReference type="EMBL" id="KAF7399253.1"/>
    </source>
</evidence>
<dbReference type="EMBL" id="JACSDZ010000007">
    <property type="protein sequence ID" value="KAF7399253.1"/>
    <property type="molecule type" value="Genomic_DNA"/>
</dbReference>